<organism evidence="2 3">
    <name type="scientific">Haloferax massiliensis</name>
    <dbReference type="NCBI Taxonomy" id="1476858"/>
    <lineage>
        <taxon>Archaea</taxon>
        <taxon>Methanobacteriati</taxon>
        <taxon>Methanobacteriota</taxon>
        <taxon>Stenosarchaea group</taxon>
        <taxon>Halobacteria</taxon>
        <taxon>Halobacteriales</taxon>
        <taxon>Haloferacaceae</taxon>
        <taxon>Haloferax</taxon>
    </lineage>
</organism>
<gene>
    <name evidence="2" type="ORF">BN996_02362</name>
</gene>
<evidence type="ECO:0000256" key="1">
    <source>
        <dbReference type="SAM" id="Phobius"/>
    </source>
</evidence>
<evidence type="ECO:0000313" key="2">
    <source>
        <dbReference type="EMBL" id="CQR50878.1"/>
    </source>
</evidence>
<dbReference type="Proteomes" id="UP000198902">
    <property type="component" value="Unassembled WGS sequence"/>
</dbReference>
<keyword evidence="1" id="KW-0472">Membrane</keyword>
<dbReference type="RefSeq" id="WP_167344132.1">
    <property type="nucleotide sequence ID" value="NZ_CABLRR010000002.1"/>
</dbReference>
<dbReference type="AlphaFoldDB" id="A0A0D6JTE0"/>
<keyword evidence="3" id="KW-1185">Reference proteome</keyword>
<feature type="transmembrane region" description="Helical" evidence="1">
    <location>
        <begin position="27"/>
        <end position="46"/>
    </location>
</feature>
<protein>
    <submittedName>
        <fullName evidence="2">Uncharacterized protein</fullName>
    </submittedName>
</protein>
<dbReference type="EMBL" id="CSTE01000002">
    <property type="protein sequence ID" value="CQR50878.1"/>
    <property type="molecule type" value="Genomic_DNA"/>
</dbReference>
<proteinExistence type="predicted"/>
<evidence type="ECO:0000313" key="3">
    <source>
        <dbReference type="Proteomes" id="UP000198902"/>
    </source>
</evidence>
<sequence length="49" mass="5459">MDAALEYKLDTVIALLYLLLLIESYRVAGYFGAAFVVIVTIIVVVIRPE</sequence>
<keyword evidence="1" id="KW-1133">Transmembrane helix</keyword>
<name>A0A0D6JTE0_9EURY</name>
<accession>A0A0D6JTE0</accession>
<keyword evidence="1" id="KW-0812">Transmembrane</keyword>
<reference evidence="3" key="1">
    <citation type="submission" date="2015-03" db="EMBL/GenBank/DDBJ databases">
        <authorList>
            <person name="Urmite Genomes"/>
        </authorList>
    </citation>
    <scope>NUCLEOTIDE SEQUENCE [LARGE SCALE GENOMIC DNA]</scope>
    <source>
        <strain evidence="3">Arc-Hr</strain>
    </source>
</reference>